<protein>
    <recommendedName>
        <fullName evidence="3">DUF4162 domain-containing protein</fullName>
    </recommendedName>
</protein>
<sequence length="91" mass="10909">MTEAKVEVVIDKHIGVSFPSFVTHYQIVKEEKARTRWVIQLQHEFDIPRFIHFFSSNQIAIYEVKPITPHLEDVFLHWVNQKKENTYVDNQ</sequence>
<gene>
    <name evidence="1" type="ORF">FN924_07150</name>
</gene>
<organism evidence="1 2">
    <name type="scientific">Radiobacillus deserti</name>
    <dbReference type="NCBI Taxonomy" id="2594883"/>
    <lineage>
        <taxon>Bacteria</taxon>
        <taxon>Bacillati</taxon>
        <taxon>Bacillota</taxon>
        <taxon>Bacilli</taxon>
        <taxon>Bacillales</taxon>
        <taxon>Bacillaceae</taxon>
        <taxon>Radiobacillus</taxon>
    </lineage>
</organism>
<evidence type="ECO:0008006" key="3">
    <source>
        <dbReference type="Google" id="ProtNLM"/>
    </source>
</evidence>
<name>A0A516KEX9_9BACI</name>
<dbReference type="AlphaFoldDB" id="A0A516KEX9"/>
<dbReference type="EMBL" id="CP041666">
    <property type="protein sequence ID" value="QDP39961.1"/>
    <property type="molecule type" value="Genomic_DNA"/>
</dbReference>
<dbReference type="Proteomes" id="UP000315215">
    <property type="component" value="Chromosome"/>
</dbReference>
<dbReference type="KEGG" id="aqt:FN924_07150"/>
<dbReference type="RefSeq" id="WP_143893069.1">
    <property type="nucleotide sequence ID" value="NZ_CP041666.1"/>
</dbReference>
<evidence type="ECO:0000313" key="2">
    <source>
        <dbReference type="Proteomes" id="UP000315215"/>
    </source>
</evidence>
<keyword evidence="2" id="KW-1185">Reference proteome</keyword>
<reference evidence="1 2" key="1">
    <citation type="submission" date="2019-07" db="EMBL/GenBank/DDBJ databases">
        <authorList>
            <person name="Li J."/>
        </authorList>
    </citation>
    <scope>NUCLEOTIDE SEQUENCE [LARGE SCALE GENOMIC DNA]</scope>
    <source>
        <strain evidence="1 2">TKL69</strain>
    </source>
</reference>
<accession>A0A516KEX9</accession>
<evidence type="ECO:0000313" key="1">
    <source>
        <dbReference type="EMBL" id="QDP39961.1"/>
    </source>
</evidence>
<proteinExistence type="predicted"/>